<accession>A0ABX7DPP9</accession>
<feature type="domain" description="Prolow-density lipoprotein receptor-related protein 1-like beta-propeller" evidence="2">
    <location>
        <begin position="146"/>
        <end position="340"/>
    </location>
</feature>
<evidence type="ECO:0000313" key="5">
    <source>
        <dbReference type="Proteomes" id="UP000629420"/>
    </source>
</evidence>
<dbReference type="InterPro" id="IPR032485">
    <property type="entry name" value="LRP1-like_beta_prop"/>
</dbReference>
<dbReference type="Pfam" id="PF16472">
    <property type="entry name" value="DUF5050"/>
    <property type="match status" value="1"/>
</dbReference>
<reference evidence="4 5" key="1">
    <citation type="submission" date="2021-01" db="EMBL/GenBank/DDBJ databases">
        <title>Aequorivita sp. strain KX20305, a bacterium isolated from the sediment collected at a cold seep field in South China Sea.</title>
        <authorList>
            <person name="Zhang H."/>
            <person name="Li C."/>
        </authorList>
    </citation>
    <scope>NUCLEOTIDE SEQUENCE [LARGE SCALE GENOMIC DNA]</scope>
    <source>
        <strain evidence="4 5">KX20305</strain>
    </source>
</reference>
<keyword evidence="1" id="KW-0732">Signal</keyword>
<feature type="domain" description="Secretion system C-terminal sorting" evidence="3">
    <location>
        <begin position="399"/>
        <end position="463"/>
    </location>
</feature>
<name>A0ABX7DPP9_9FLAO</name>
<evidence type="ECO:0000313" key="4">
    <source>
        <dbReference type="EMBL" id="QQX75963.1"/>
    </source>
</evidence>
<keyword evidence="5" id="KW-1185">Reference proteome</keyword>
<protein>
    <submittedName>
        <fullName evidence="4">T9SS type A sorting domain-containing protein</fullName>
    </submittedName>
</protein>
<dbReference type="Pfam" id="PF18962">
    <property type="entry name" value="Por_Secre_tail"/>
    <property type="match status" value="1"/>
</dbReference>
<gene>
    <name evidence="4" type="ORF">JK629_11545</name>
</gene>
<dbReference type="InterPro" id="IPR026444">
    <property type="entry name" value="Secre_tail"/>
</dbReference>
<sequence>MRIPLPSYLKLFLFVFLFFQLLWGYSQTVTKLFDFNAVNGKRAYGDLISDNTFFYGTTTEGGTHEKGVVFKIKVDGTDFMKLHDFNDTDGAKPYDGLTQIGAELFGVTLRGGPDNEGVIFRLNTNGSNYTILNHFSGNAGGSLPNGTLYFDGTFLYGTTYSGGSNAGGGTIYKLKPDGSNFTTIHSFSGSNPINGAQPQGELIFDGIYFYGVTFNGGTNSKGIVYKIKPDGTDFTKLLDLIGNNGVNNVEPSALLLHNGFLYGCGFLGGANENGFIYRISTQGTDYMILHDFDISSGIKPHCKLTFVNEYLYGTTTAGGLTGGGVLFKIKPDGSDYTVLYNFGTESGYNCWSSLLYRGNHLYGITASGGSNNDNGTIFQLDDGLPLAVPNFDKSVTISLYPNPVKDILHISLPENKETKVKLYEARGRLLLEQTIYNSALLDIGNFKTGVYIIEVGNKAYKVLKQGGGF</sequence>
<organism evidence="4 5">
    <name type="scientific">Aequorivita iocasae</name>
    <dbReference type="NCBI Taxonomy" id="2803865"/>
    <lineage>
        <taxon>Bacteria</taxon>
        <taxon>Pseudomonadati</taxon>
        <taxon>Bacteroidota</taxon>
        <taxon>Flavobacteriia</taxon>
        <taxon>Flavobacteriales</taxon>
        <taxon>Flavobacteriaceae</taxon>
        <taxon>Aequorivita</taxon>
    </lineage>
</organism>
<dbReference type="NCBIfam" id="TIGR04183">
    <property type="entry name" value="Por_Secre_tail"/>
    <property type="match status" value="1"/>
</dbReference>
<dbReference type="NCBIfam" id="TIGR03803">
    <property type="entry name" value="Gloeo_Verruco"/>
    <property type="match status" value="7"/>
</dbReference>
<evidence type="ECO:0000259" key="2">
    <source>
        <dbReference type="Pfam" id="PF16472"/>
    </source>
</evidence>
<dbReference type="EMBL" id="CP068439">
    <property type="protein sequence ID" value="QQX75963.1"/>
    <property type="molecule type" value="Genomic_DNA"/>
</dbReference>
<evidence type="ECO:0000256" key="1">
    <source>
        <dbReference type="ARBA" id="ARBA00022729"/>
    </source>
</evidence>
<evidence type="ECO:0000259" key="3">
    <source>
        <dbReference type="Pfam" id="PF18962"/>
    </source>
</evidence>
<dbReference type="InterPro" id="IPR022519">
    <property type="entry name" value="Gloeo/Verruco_rpt"/>
</dbReference>
<dbReference type="RefSeq" id="WP_202335774.1">
    <property type="nucleotide sequence ID" value="NZ_CP068439.1"/>
</dbReference>
<dbReference type="Proteomes" id="UP000629420">
    <property type="component" value="Chromosome"/>
</dbReference>
<proteinExistence type="predicted"/>